<dbReference type="InterPro" id="IPR015806">
    <property type="entry name" value="Pyrv_Knase_insert_dom_sf"/>
</dbReference>
<dbReference type="FunFam" id="3.20.20.60:FF:000001">
    <property type="entry name" value="Pyruvate kinase"/>
    <property type="match status" value="1"/>
</dbReference>
<comment type="cofactor">
    <cofactor evidence="2">
        <name>K(+)</name>
        <dbReference type="ChEBI" id="CHEBI:29103"/>
    </cofactor>
</comment>
<keyword evidence="13 18" id="KW-0670">Pyruvate</keyword>
<dbReference type="GO" id="GO:0030955">
    <property type="term" value="F:potassium ion binding"/>
    <property type="evidence" value="ECO:0007669"/>
    <property type="project" value="UniProtKB-UniRule"/>
</dbReference>
<dbReference type="InterPro" id="IPR015795">
    <property type="entry name" value="Pyrv_Knase_C"/>
</dbReference>
<dbReference type="NCBIfam" id="NF004491">
    <property type="entry name" value="PRK05826.1"/>
    <property type="match status" value="1"/>
</dbReference>
<dbReference type="Pfam" id="PF02887">
    <property type="entry name" value="PK_C"/>
    <property type="match status" value="1"/>
</dbReference>
<dbReference type="Proteomes" id="UP000321612">
    <property type="component" value="Unassembled WGS sequence"/>
</dbReference>
<keyword evidence="7" id="KW-0479">Metal-binding</keyword>
<evidence type="ECO:0000313" key="19">
    <source>
        <dbReference type="Proteomes" id="UP000321612"/>
    </source>
</evidence>
<comment type="caution">
    <text evidence="18">The sequence shown here is derived from an EMBL/GenBank/DDBJ whole genome shotgun (WGS) entry which is preliminary data.</text>
</comment>
<keyword evidence="9 15" id="KW-0418">Kinase</keyword>
<protein>
    <recommendedName>
        <fullName evidence="5 14">Pyruvate kinase</fullName>
        <ecNumber evidence="5 14">2.7.1.40</ecNumber>
    </recommendedName>
</protein>
<evidence type="ECO:0000256" key="15">
    <source>
        <dbReference type="RuleBase" id="RU000504"/>
    </source>
</evidence>
<keyword evidence="11 15" id="KW-0460">Magnesium</keyword>
<evidence type="ECO:0000259" key="16">
    <source>
        <dbReference type="Pfam" id="PF00224"/>
    </source>
</evidence>
<comment type="catalytic activity">
    <reaction evidence="15">
        <text>pyruvate + ATP = phosphoenolpyruvate + ADP + H(+)</text>
        <dbReference type="Rhea" id="RHEA:18157"/>
        <dbReference type="ChEBI" id="CHEBI:15361"/>
        <dbReference type="ChEBI" id="CHEBI:15378"/>
        <dbReference type="ChEBI" id="CHEBI:30616"/>
        <dbReference type="ChEBI" id="CHEBI:58702"/>
        <dbReference type="ChEBI" id="CHEBI:456216"/>
        <dbReference type="EC" id="2.7.1.40"/>
    </reaction>
</comment>
<evidence type="ECO:0000256" key="7">
    <source>
        <dbReference type="ARBA" id="ARBA00022723"/>
    </source>
</evidence>
<evidence type="ECO:0000256" key="4">
    <source>
        <dbReference type="ARBA" id="ARBA00008663"/>
    </source>
</evidence>
<comment type="cofactor">
    <cofactor evidence="1">
        <name>Mg(2+)</name>
        <dbReference type="ChEBI" id="CHEBI:18420"/>
    </cofactor>
</comment>
<dbReference type="FunFam" id="2.40.33.10:FF:000001">
    <property type="entry name" value="Pyruvate kinase"/>
    <property type="match status" value="1"/>
</dbReference>
<dbReference type="NCBIfam" id="TIGR01064">
    <property type="entry name" value="pyruv_kin"/>
    <property type="match status" value="1"/>
</dbReference>
<sequence>MKQTKIVCSISDRRCNVDFLRKLFFAGMNVVRMNTAHATPDGIREIIKNTRTVSSHLALLIDTKGPEVRTTGVDSPISYKTGDVVKLLGRPDVDTTHDIVNLSYKDIAKDVKIGDHLLFDDGVLDMKVMDIAGPTIIAQVQNDGELGSHKSVNVPGQHIDLPALTEKDKANIQLAIEEDIDFIAHSFVRSAADVFEVQKILDEHHSDIKIISKIENQEGVDNIDEIIDASYGIMIARGDLGIEVPIEQIPGIQRSIIRKCIAKKKPVIVATQMLHTMINNPRPTRAEVTDIANAIYSRTDALMLSGETASGKYPLEAVRTMATIAERAEKDAHREGYFEIPMSDKRDQREFLAKNAIEATESLGVKGIITDSASGKTARNLAAFRGPNPVLAICYNEKLQRWLNLSYGIIPIYQQQHLSSHYMFVAALRMLRQKGYIGLEDKIAYLSGSFGEGGGTTFLEINKVSAVFGKKYKFHLPATAAMDEVDGLPRD</sequence>
<dbReference type="Gene3D" id="2.40.33.10">
    <property type="entry name" value="PK beta-barrel domain-like"/>
    <property type="match status" value="1"/>
</dbReference>
<dbReference type="PANTHER" id="PTHR11817">
    <property type="entry name" value="PYRUVATE KINASE"/>
    <property type="match status" value="1"/>
</dbReference>
<dbReference type="GO" id="GO:0000287">
    <property type="term" value="F:magnesium ion binding"/>
    <property type="evidence" value="ECO:0007669"/>
    <property type="project" value="UniProtKB-UniRule"/>
</dbReference>
<dbReference type="OrthoDB" id="9812123at2"/>
<evidence type="ECO:0000256" key="10">
    <source>
        <dbReference type="ARBA" id="ARBA00022840"/>
    </source>
</evidence>
<dbReference type="InterPro" id="IPR040442">
    <property type="entry name" value="Pyrv_kinase-like_dom_sf"/>
</dbReference>
<comment type="pathway">
    <text evidence="3 15">Carbohydrate degradation; glycolysis; pyruvate from D-glyceraldehyde 3-phosphate: step 5/5.</text>
</comment>
<dbReference type="InterPro" id="IPR011037">
    <property type="entry name" value="Pyrv_Knase-like_insert_dom_sf"/>
</dbReference>
<keyword evidence="8" id="KW-0547">Nucleotide-binding</keyword>
<keyword evidence="6 15" id="KW-0808">Transferase</keyword>
<evidence type="ECO:0000256" key="5">
    <source>
        <dbReference type="ARBA" id="ARBA00012142"/>
    </source>
</evidence>
<name>A0A5C8GG29_9BACT</name>
<dbReference type="PROSITE" id="PS00110">
    <property type="entry name" value="PYRUVATE_KINASE"/>
    <property type="match status" value="1"/>
</dbReference>
<evidence type="ECO:0000256" key="6">
    <source>
        <dbReference type="ARBA" id="ARBA00022679"/>
    </source>
</evidence>
<keyword evidence="10" id="KW-0067">ATP-binding</keyword>
<dbReference type="GO" id="GO:0016301">
    <property type="term" value="F:kinase activity"/>
    <property type="evidence" value="ECO:0007669"/>
    <property type="project" value="UniProtKB-KW"/>
</dbReference>
<dbReference type="SUPFAM" id="SSF51621">
    <property type="entry name" value="Phosphoenolpyruvate/pyruvate domain"/>
    <property type="match status" value="1"/>
</dbReference>
<evidence type="ECO:0000256" key="9">
    <source>
        <dbReference type="ARBA" id="ARBA00022777"/>
    </source>
</evidence>
<dbReference type="GO" id="GO:0005524">
    <property type="term" value="F:ATP binding"/>
    <property type="evidence" value="ECO:0007669"/>
    <property type="project" value="UniProtKB-KW"/>
</dbReference>
<dbReference type="InterPro" id="IPR018209">
    <property type="entry name" value="Pyrv_Knase_AS"/>
</dbReference>
<keyword evidence="12 15" id="KW-0324">Glycolysis</keyword>
<evidence type="ECO:0000256" key="11">
    <source>
        <dbReference type="ARBA" id="ARBA00022842"/>
    </source>
</evidence>
<dbReference type="Pfam" id="PF00224">
    <property type="entry name" value="PK"/>
    <property type="match status" value="1"/>
</dbReference>
<dbReference type="PRINTS" id="PR01050">
    <property type="entry name" value="PYRUVTKNASE"/>
</dbReference>
<dbReference type="InterPro" id="IPR001697">
    <property type="entry name" value="Pyr_Knase"/>
</dbReference>
<evidence type="ECO:0000256" key="13">
    <source>
        <dbReference type="ARBA" id="ARBA00023317"/>
    </source>
</evidence>
<dbReference type="UniPathway" id="UPA00109">
    <property type="reaction ID" value="UER00188"/>
</dbReference>
<dbReference type="SUPFAM" id="SSF50800">
    <property type="entry name" value="PK beta-barrel domain-like"/>
    <property type="match status" value="1"/>
</dbReference>
<dbReference type="EC" id="2.7.1.40" evidence="5 14"/>
<dbReference type="RefSeq" id="WP_147785696.1">
    <property type="nucleotide sequence ID" value="NZ_SDIK01000057.1"/>
</dbReference>
<dbReference type="GO" id="GO:0006950">
    <property type="term" value="P:response to stress"/>
    <property type="evidence" value="ECO:0007669"/>
    <property type="project" value="UniProtKB-ARBA"/>
</dbReference>
<proteinExistence type="inferred from homology"/>
<evidence type="ECO:0000256" key="2">
    <source>
        <dbReference type="ARBA" id="ARBA00001958"/>
    </source>
</evidence>
<keyword evidence="19" id="KW-1185">Reference proteome</keyword>
<comment type="similarity">
    <text evidence="4 15">Belongs to the pyruvate kinase family.</text>
</comment>
<evidence type="ECO:0000313" key="18">
    <source>
        <dbReference type="EMBL" id="TXJ60814.1"/>
    </source>
</evidence>
<dbReference type="SUPFAM" id="SSF52935">
    <property type="entry name" value="PK C-terminal domain-like"/>
    <property type="match status" value="1"/>
</dbReference>
<organism evidence="18 19">
    <name type="scientific">Prevotella brunnea</name>
    <dbReference type="NCBI Taxonomy" id="2508867"/>
    <lineage>
        <taxon>Bacteria</taxon>
        <taxon>Pseudomonadati</taxon>
        <taxon>Bacteroidota</taxon>
        <taxon>Bacteroidia</taxon>
        <taxon>Bacteroidales</taxon>
        <taxon>Prevotellaceae</taxon>
        <taxon>Prevotella</taxon>
    </lineage>
</organism>
<reference evidence="19" key="1">
    <citation type="submission" date="2019-05" db="EMBL/GenBank/DDBJ databases">
        <title>Prevotella brunnea sp. nov., isolated from a wound of a patient.</title>
        <authorList>
            <person name="Buhl M."/>
        </authorList>
    </citation>
    <scope>NUCLEOTIDE SEQUENCE [LARGE SCALE GENOMIC DNA]</scope>
    <source>
        <strain evidence="19">A2672</strain>
    </source>
</reference>
<dbReference type="InterPro" id="IPR015813">
    <property type="entry name" value="Pyrv/PenolPyrv_kinase-like_dom"/>
</dbReference>
<dbReference type="InterPro" id="IPR036918">
    <property type="entry name" value="Pyrv_Knase_C_sf"/>
</dbReference>
<evidence type="ECO:0000256" key="14">
    <source>
        <dbReference type="NCBIfam" id="TIGR01064"/>
    </source>
</evidence>
<evidence type="ECO:0000256" key="12">
    <source>
        <dbReference type="ARBA" id="ARBA00023152"/>
    </source>
</evidence>
<gene>
    <name evidence="18" type="primary">pyk</name>
    <name evidence="18" type="ORF">ETF27_08095</name>
</gene>
<evidence type="ECO:0000259" key="17">
    <source>
        <dbReference type="Pfam" id="PF02887"/>
    </source>
</evidence>
<evidence type="ECO:0000256" key="8">
    <source>
        <dbReference type="ARBA" id="ARBA00022741"/>
    </source>
</evidence>
<accession>A0A5C8GG29</accession>
<feature type="domain" description="Pyruvate kinase C-terminal" evidence="17">
    <location>
        <begin position="352"/>
        <end position="461"/>
    </location>
</feature>
<evidence type="ECO:0000256" key="1">
    <source>
        <dbReference type="ARBA" id="ARBA00001946"/>
    </source>
</evidence>
<dbReference type="AlphaFoldDB" id="A0A5C8GG29"/>
<dbReference type="Gene3D" id="3.20.20.60">
    <property type="entry name" value="Phosphoenolpyruvate-binding domains"/>
    <property type="match status" value="1"/>
</dbReference>
<dbReference type="InterPro" id="IPR015793">
    <property type="entry name" value="Pyrv_Knase_brl"/>
</dbReference>
<feature type="domain" description="Pyruvate kinase barrel" evidence="16">
    <location>
        <begin position="1"/>
        <end position="318"/>
    </location>
</feature>
<dbReference type="Gene3D" id="3.40.1380.20">
    <property type="entry name" value="Pyruvate kinase, C-terminal domain"/>
    <property type="match status" value="1"/>
</dbReference>
<evidence type="ECO:0000256" key="3">
    <source>
        <dbReference type="ARBA" id="ARBA00004997"/>
    </source>
</evidence>
<dbReference type="EMBL" id="SDIK01000057">
    <property type="protein sequence ID" value="TXJ60814.1"/>
    <property type="molecule type" value="Genomic_DNA"/>
</dbReference>
<dbReference type="GO" id="GO:0004743">
    <property type="term" value="F:pyruvate kinase activity"/>
    <property type="evidence" value="ECO:0007669"/>
    <property type="project" value="UniProtKB-UniRule"/>
</dbReference>